<evidence type="ECO:0000256" key="7">
    <source>
        <dbReference type="SAM" id="Phobius"/>
    </source>
</evidence>
<feature type="transmembrane region" description="Helical" evidence="7">
    <location>
        <begin position="20"/>
        <end position="41"/>
    </location>
</feature>
<dbReference type="Proteomes" id="UP001595956">
    <property type="component" value="Unassembled WGS sequence"/>
</dbReference>
<dbReference type="GO" id="GO:0016301">
    <property type="term" value="F:kinase activity"/>
    <property type="evidence" value="ECO:0007669"/>
    <property type="project" value="UniProtKB-KW"/>
</dbReference>
<comment type="catalytic activity">
    <reaction evidence="1">
        <text>ATP + protein L-histidine = ADP + protein N-phospho-L-histidine.</text>
        <dbReference type="EC" id="2.7.13.3"/>
    </reaction>
</comment>
<evidence type="ECO:0000256" key="4">
    <source>
        <dbReference type="ARBA" id="ARBA00022679"/>
    </source>
</evidence>
<keyword evidence="7" id="KW-1133">Transmembrane helix</keyword>
<keyword evidence="6" id="KW-0902">Two-component regulatory system</keyword>
<dbReference type="InterPro" id="IPR003594">
    <property type="entry name" value="HATPase_dom"/>
</dbReference>
<protein>
    <recommendedName>
        <fullName evidence="2">histidine kinase</fullName>
        <ecNumber evidence="2">2.7.13.3</ecNumber>
    </recommendedName>
</protein>
<evidence type="ECO:0000313" key="9">
    <source>
        <dbReference type="EMBL" id="MFC5491550.1"/>
    </source>
</evidence>
<keyword evidence="5 9" id="KW-0418">Kinase</keyword>
<dbReference type="EC" id="2.7.13.3" evidence="2"/>
<reference evidence="10" key="1">
    <citation type="journal article" date="2019" name="Int. J. Syst. Evol. Microbiol.">
        <title>The Global Catalogue of Microorganisms (GCM) 10K type strain sequencing project: providing services to taxonomists for standard genome sequencing and annotation.</title>
        <authorList>
            <consortium name="The Broad Institute Genomics Platform"/>
            <consortium name="The Broad Institute Genome Sequencing Center for Infectious Disease"/>
            <person name="Wu L."/>
            <person name="Ma J."/>
        </authorList>
    </citation>
    <scope>NUCLEOTIDE SEQUENCE [LARGE SCALE GENOMIC DNA]</scope>
    <source>
        <strain evidence="10">KACC 13778</strain>
    </source>
</reference>
<keyword evidence="10" id="KW-1185">Reference proteome</keyword>
<dbReference type="Gene3D" id="3.30.565.10">
    <property type="entry name" value="Histidine kinase-like ATPase, C-terminal domain"/>
    <property type="match status" value="1"/>
</dbReference>
<evidence type="ECO:0000256" key="6">
    <source>
        <dbReference type="ARBA" id="ARBA00023012"/>
    </source>
</evidence>
<evidence type="ECO:0000256" key="5">
    <source>
        <dbReference type="ARBA" id="ARBA00022777"/>
    </source>
</evidence>
<comment type="caution">
    <text evidence="9">The sequence shown here is derived from an EMBL/GenBank/DDBJ whole genome shotgun (WGS) entry which is preliminary data.</text>
</comment>
<feature type="transmembrane region" description="Helical" evidence="7">
    <location>
        <begin position="199"/>
        <end position="223"/>
    </location>
</feature>
<name>A0ABW0MU53_9ACTN</name>
<dbReference type="InterPro" id="IPR005467">
    <property type="entry name" value="His_kinase_dom"/>
</dbReference>
<evidence type="ECO:0000259" key="8">
    <source>
        <dbReference type="PROSITE" id="PS50109"/>
    </source>
</evidence>
<dbReference type="PANTHER" id="PTHR44936">
    <property type="entry name" value="SENSOR PROTEIN CREC"/>
    <property type="match status" value="1"/>
</dbReference>
<evidence type="ECO:0000313" key="10">
    <source>
        <dbReference type="Proteomes" id="UP001595956"/>
    </source>
</evidence>
<dbReference type="SUPFAM" id="SSF55874">
    <property type="entry name" value="ATPase domain of HSP90 chaperone/DNA topoisomerase II/histidine kinase"/>
    <property type="match status" value="1"/>
</dbReference>
<feature type="transmembrane region" description="Helical" evidence="7">
    <location>
        <begin position="143"/>
        <end position="162"/>
    </location>
</feature>
<dbReference type="InterPro" id="IPR036890">
    <property type="entry name" value="HATPase_C_sf"/>
</dbReference>
<evidence type="ECO:0000256" key="3">
    <source>
        <dbReference type="ARBA" id="ARBA00022553"/>
    </source>
</evidence>
<feature type="transmembrane region" description="Helical" evidence="7">
    <location>
        <begin position="174"/>
        <end position="193"/>
    </location>
</feature>
<organism evidence="9 10">
    <name type="scientific">Nocardioides caricicola</name>
    <dbReference type="NCBI Taxonomy" id="634770"/>
    <lineage>
        <taxon>Bacteria</taxon>
        <taxon>Bacillati</taxon>
        <taxon>Actinomycetota</taxon>
        <taxon>Actinomycetes</taxon>
        <taxon>Propionibacteriales</taxon>
        <taxon>Nocardioidaceae</taxon>
        <taxon>Nocardioides</taxon>
    </lineage>
</organism>
<feature type="domain" description="Histidine kinase" evidence="8">
    <location>
        <begin position="253"/>
        <end position="449"/>
    </location>
</feature>
<dbReference type="EMBL" id="JBHSMD010000001">
    <property type="protein sequence ID" value="MFC5491550.1"/>
    <property type="molecule type" value="Genomic_DNA"/>
</dbReference>
<dbReference type="PRINTS" id="PR00344">
    <property type="entry name" value="BCTRLSENSOR"/>
</dbReference>
<sequence>MVPQLAVQAIVPSARNAGDAAATAALVVNIVVVTSGVYMYLHHRLTRSDSTAWLAAGLIFVGGYGLTVTGLETSLTGGRPLAAPLVVADIVLALALLTMVLISERITLSVDPAALGLVLGSAGSALAIVIGAAASQFTVSRNATALLTIPLVVAGVLLATEVRRLATLPRWARNRLAVAIAALFLGRACLVAANPSDTAVNLLAVLVSTTAAVLFMSTSITTLGTAINDDRLVITALQDQLASTAAHARVDRERLHEVRGTIAGIASASRLIHHEPPLPGPSREMLEEMLERESARLQRLVHDATPGPLGLVSVDDVIRPLVVARRAQGQTVTWRPSGLQVWAREDDLTAVLNILLENTAKHAPDATVDVFVHQSDGTVDVVVADTGPGVPEGQRETLFHRGVRGPESSGHGLGLHVARRLMVRGGGYLRLDPTWRSGTAFVVGVRQVTHLAEGSCDDTARVVAQ</sequence>
<proteinExistence type="predicted"/>
<dbReference type="RefSeq" id="WP_345181418.1">
    <property type="nucleotide sequence ID" value="NZ_BAABFQ010000008.1"/>
</dbReference>
<dbReference type="PANTHER" id="PTHR44936:SF9">
    <property type="entry name" value="SENSOR PROTEIN CREC"/>
    <property type="match status" value="1"/>
</dbReference>
<keyword evidence="4" id="KW-0808">Transferase</keyword>
<evidence type="ECO:0000256" key="2">
    <source>
        <dbReference type="ARBA" id="ARBA00012438"/>
    </source>
</evidence>
<dbReference type="Pfam" id="PF02518">
    <property type="entry name" value="HATPase_c"/>
    <property type="match status" value="1"/>
</dbReference>
<keyword evidence="3" id="KW-0597">Phosphoprotein</keyword>
<evidence type="ECO:0000256" key="1">
    <source>
        <dbReference type="ARBA" id="ARBA00000085"/>
    </source>
</evidence>
<feature type="transmembrane region" description="Helical" evidence="7">
    <location>
        <begin position="53"/>
        <end position="75"/>
    </location>
</feature>
<feature type="transmembrane region" description="Helical" evidence="7">
    <location>
        <begin position="81"/>
        <end position="102"/>
    </location>
</feature>
<feature type="transmembrane region" description="Helical" evidence="7">
    <location>
        <begin position="114"/>
        <end position="137"/>
    </location>
</feature>
<accession>A0ABW0MU53</accession>
<dbReference type="SMART" id="SM00387">
    <property type="entry name" value="HATPase_c"/>
    <property type="match status" value="1"/>
</dbReference>
<dbReference type="InterPro" id="IPR050980">
    <property type="entry name" value="2C_sensor_his_kinase"/>
</dbReference>
<keyword evidence="7" id="KW-0472">Membrane</keyword>
<dbReference type="PROSITE" id="PS50109">
    <property type="entry name" value="HIS_KIN"/>
    <property type="match status" value="1"/>
</dbReference>
<keyword evidence="7" id="KW-0812">Transmembrane</keyword>
<dbReference type="InterPro" id="IPR004358">
    <property type="entry name" value="Sig_transdc_His_kin-like_C"/>
</dbReference>
<gene>
    <name evidence="9" type="ORF">ACFPKY_00475</name>
</gene>